<proteinExistence type="predicted"/>
<accession>A0A1H0XZ49</accession>
<protein>
    <recommendedName>
        <fullName evidence="3">DNA-directed RNA polymerase beta subunit</fullName>
    </recommendedName>
</protein>
<evidence type="ECO:0000313" key="2">
    <source>
        <dbReference type="Proteomes" id="UP000199481"/>
    </source>
</evidence>
<dbReference type="OrthoDB" id="1644322at2"/>
<dbReference type="RefSeq" id="WP_089975072.1">
    <property type="nucleotide sequence ID" value="NZ_CP084916.1"/>
</dbReference>
<evidence type="ECO:0008006" key="3">
    <source>
        <dbReference type="Google" id="ProtNLM"/>
    </source>
</evidence>
<name>A0A1H0XZ49_9LACT</name>
<keyword evidence="2" id="KW-1185">Reference proteome</keyword>
<gene>
    <name evidence="1" type="ORF">SAMN04487752_0591</name>
</gene>
<evidence type="ECO:0000313" key="1">
    <source>
        <dbReference type="EMBL" id="SDQ08150.1"/>
    </source>
</evidence>
<organism evidence="1 2">
    <name type="scientific">Carnobacterium viridans</name>
    <dbReference type="NCBI Taxonomy" id="174587"/>
    <lineage>
        <taxon>Bacteria</taxon>
        <taxon>Bacillati</taxon>
        <taxon>Bacillota</taxon>
        <taxon>Bacilli</taxon>
        <taxon>Lactobacillales</taxon>
        <taxon>Carnobacteriaceae</taxon>
        <taxon>Carnobacterium</taxon>
    </lineage>
</organism>
<sequence length="129" mass="15117">MNDLNDEYRDRGIKKWAGFYLSEHTATQEKLRNEKKKFNPQKRQMDSQEITSVINEAVLKNKSIAIQIEAVDQNGHYKDDIVGLVIGGDELGIYVNDTKVDFDEIRNIQFIRLKKWTDLTNDKEKEEKI</sequence>
<dbReference type="AlphaFoldDB" id="A0A1H0XZ49"/>
<reference evidence="2" key="1">
    <citation type="submission" date="2016-10" db="EMBL/GenBank/DDBJ databases">
        <authorList>
            <person name="Varghese N."/>
            <person name="Submissions S."/>
        </authorList>
    </citation>
    <scope>NUCLEOTIDE SEQUENCE [LARGE SCALE GENOMIC DNA]</scope>
    <source>
        <strain evidence="2">MPL-11</strain>
    </source>
</reference>
<dbReference type="Proteomes" id="UP000199481">
    <property type="component" value="Unassembled WGS sequence"/>
</dbReference>
<dbReference type="EMBL" id="FNJW01000008">
    <property type="protein sequence ID" value="SDQ08150.1"/>
    <property type="molecule type" value="Genomic_DNA"/>
</dbReference>